<comment type="caution">
    <text evidence="2">The sequence shown here is derived from an EMBL/GenBank/DDBJ whole genome shotgun (WGS) entry which is preliminary data.</text>
</comment>
<evidence type="ECO:0000313" key="3">
    <source>
        <dbReference type="Proteomes" id="UP000693738"/>
    </source>
</evidence>
<reference evidence="2" key="1">
    <citation type="submission" date="2021-05" db="EMBL/GenBank/DDBJ databases">
        <authorList>
            <person name="Khan N."/>
        </authorList>
    </citation>
    <scope>NUCLEOTIDE SEQUENCE</scope>
</reference>
<proteinExistence type="predicted"/>
<organism evidence="2 3">
    <name type="scientific">Fusarium equiseti</name>
    <name type="common">Fusarium scirpi</name>
    <dbReference type="NCBI Taxonomy" id="61235"/>
    <lineage>
        <taxon>Eukaryota</taxon>
        <taxon>Fungi</taxon>
        <taxon>Dikarya</taxon>
        <taxon>Ascomycota</taxon>
        <taxon>Pezizomycotina</taxon>
        <taxon>Sordariomycetes</taxon>
        <taxon>Hypocreomycetidae</taxon>
        <taxon>Hypocreales</taxon>
        <taxon>Nectriaceae</taxon>
        <taxon>Fusarium</taxon>
        <taxon>Fusarium incarnatum-equiseti species complex</taxon>
    </lineage>
</organism>
<dbReference type="EMBL" id="CAJSTJ010000128">
    <property type="protein sequence ID" value="CAG7559081.1"/>
    <property type="molecule type" value="Genomic_DNA"/>
</dbReference>
<dbReference type="Proteomes" id="UP000693738">
    <property type="component" value="Unassembled WGS sequence"/>
</dbReference>
<name>A0A8J2IPY4_FUSEQ</name>
<evidence type="ECO:0000313" key="2">
    <source>
        <dbReference type="EMBL" id="CAG7559081.1"/>
    </source>
</evidence>
<feature type="compositionally biased region" description="Basic residues" evidence="1">
    <location>
        <begin position="1"/>
        <end position="18"/>
    </location>
</feature>
<evidence type="ECO:0008006" key="4">
    <source>
        <dbReference type="Google" id="ProtNLM"/>
    </source>
</evidence>
<gene>
    <name evidence="2" type="ORF">FEQUK3_LOCUS4825</name>
</gene>
<accession>A0A8J2IPY4</accession>
<protein>
    <recommendedName>
        <fullName evidence="4">F-box domain-containing protein</fullName>
    </recommendedName>
</protein>
<dbReference type="AlphaFoldDB" id="A0A8J2IPY4"/>
<sequence length="271" mass="30341">MARKSRKVARGGRGRRSKPSSATLPYVITYMPCGYFCSHCYEEYQLPYGPLLGAEKAQDSGTLYNLCLVSRSWRDVAQQVLYHSFHPDYPPPRKRILKSAENPWKLRLEPFLRTIAARPDLACSIQTVILRDLVIYGLDFYESRRAFDECARALGTSSREIYYKGHHASAPSAIREAFFLGTPISILPDASTLASEIAGELLSALVAFLSQLKQLSIEEEYLWGGWKYNLSPTTLDALGVTSIRSRRSRWSARSTIYSVAALSLTGCLLVG</sequence>
<feature type="region of interest" description="Disordered" evidence="1">
    <location>
        <begin position="1"/>
        <end position="20"/>
    </location>
</feature>
<evidence type="ECO:0000256" key="1">
    <source>
        <dbReference type="SAM" id="MobiDB-lite"/>
    </source>
</evidence>